<dbReference type="EMBL" id="CAJVPL010000292">
    <property type="protein sequence ID" value="CAG8479472.1"/>
    <property type="molecule type" value="Genomic_DNA"/>
</dbReference>
<dbReference type="Proteomes" id="UP000789831">
    <property type="component" value="Unassembled WGS sequence"/>
</dbReference>
<comment type="subcellular location">
    <subcellularLocation>
        <location evidence="1">Membrane</location>
        <topology evidence="1">Multi-pass membrane protein</topology>
    </subcellularLocation>
</comment>
<feature type="transmembrane region" description="Helical" evidence="6">
    <location>
        <begin position="106"/>
        <end position="139"/>
    </location>
</feature>
<sequence>MQPFNVTQLLFDDSSSVADTSPGRTRLIGTLAGIGNNCNNMIGVGIFSSPGLVLSEIKSPGIALILWLVGGIAALFGSLSYLGSSIPEGGGETVYLKRAFPRPRALFSYMFSFSMIVAIRPASICAISNIFAQYFLYLINPIESSDYLHPTSITSPNFWRLRICSLAAVLIITIYHILSNKWANFINQTLTIIKILTLLVLTIAGLATIHQSINDKDTNWKNMFPSVQIEPRGLTSALILILFAYNGWNNLNYTLDEFVNPKEKLVRSNSISVVVVTFLYLCANIAYTNVPLKEITGKSEPYEIIAVRFALQVGNSAFASAVSFFICLSAFGTLAANTWAGSRVIVAAAKRNYFPFSSWFQKWNNKTDTPVFALIAQAVWCSLIIIFYQHNDPYQFFTKLSQHCVWIFLFLSALGLLFLRYTKPNLPRPFRVFTIIPIIFILFALFIIFASFKQYSSKTPYDQFDYNIAYYVSFAVVGVSAIFWLFLYSLGCKLRFEPESASRPRDDSSSHISLDDGEKRSIEPIPMEVTKTNDTFDSRDF</sequence>
<evidence type="ECO:0000313" key="8">
    <source>
        <dbReference type="Proteomes" id="UP000789831"/>
    </source>
</evidence>
<feature type="transmembrane region" description="Helical" evidence="6">
    <location>
        <begin position="159"/>
        <end position="178"/>
    </location>
</feature>
<dbReference type="GO" id="GO:0016020">
    <property type="term" value="C:membrane"/>
    <property type="evidence" value="ECO:0007669"/>
    <property type="project" value="UniProtKB-SubCell"/>
</dbReference>
<evidence type="ECO:0000313" key="7">
    <source>
        <dbReference type="EMBL" id="CAG8479472.1"/>
    </source>
</evidence>
<feature type="transmembrane region" description="Helical" evidence="6">
    <location>
        <begin position="400"/>
        <end position="419"/>
    </location>
</feature>
<evidence type="ECO:0000256" key="6">
    <source>
        <dbReference type="SAM" id="Phobius"/>
    </source>
</evidence>
<keyword evidence="8" id="KW-1185">Reference proteome</keyword>
<accession>A0A9N8Z6F0</accession>
<protein>
    <submittedName>
        <fullName evidence="7">10437_t:CDS:1</fullName>
    </submittedName>
</protein>
<evidence type="ECO:0000256" key="1">
    <source>
        <dbReference type="ARBA" id="ARBA00004141"/>
    </source>
</evidence>
<dbReference type="PIRSF" id="PIRSF006060">
    <property type="entry name" value="AA_transporter"/>
    <property type="match status" value="1"/>
</dbReference>
<evidence type="ECO:0000256" key="4">
    <source>
        <dbReference type="ARBA" id="ARBA00023136"/>
    </source>
</evidence>
<gene>
    <name evidence="7" type="ORF">AGERDE_LOCUS3159</name>
</gene>
<keyword evidence="2 6" id="KW-0812">Transmembrane</keyword>
<feature type="transmembrane region" description="Helical" evidence="6">
    <location>
        <begin position="229"/>
        <end position="248"/>
    </location>
</feature>
<dbReference type="PANTHER" id="PTHR11785">
    <property type="entry name" value="AMINO ACID TRANSPORTER"/>
    <property type="match status" value="1"/>
</dbReference>
<feature type="transmembrane region" description="Helical" evidence="6">
    <location>
        <begin position="468"/>
        <end position="488"/>
    </location>
</feature>
<feature type="transmembrane region" description="Helical" evidence="6">
    <location>
        <begin position="431"/>
        <end position="452"/>
    </location>
</feature>
<dbReference type="InterPro" id="IPR050598">
    <property type="entry name" value="AminoAcid_Transporter"/>
</dbReference>
<dbReference type="PANTHER" id="PTHR11785:SF353">
    <property type="entry name" value="METHIONINE TRANSPORTER (EUROFUNG)"/>
    <property type="match status" value="1"/>
</dbReference>
<evidence type="ECO:0000256" key="3">
    <source>
        <dbReference type="ARBA" id="ARBA00022989"/>
    </source>
</evidence>
<name>A0A9N8Z6F0_9GLOM</name>
<keyword evidence="4 6" id="KW-0472">Membrane</keyword>
<dbReference type="Pfam" id="PF13520">
    <property type="entry name" value="AA_permease_2"/>
    <property type="match status" value="1"/>
</dbReference>
<feature type="compositionally biased region" description="Basic and acidic residues" evidence="5">
    <location>
        <begin position="499"/>
        <end position="522"/>
    </location>
</feature>
<proteinExistence type="predicted"/>
<dbReference type="Gene3D" id="1.20.1740.10">
    <property type="entry name" value="Amino acid/polyamine transporter I"/>
    <property type="match status" value="1"/>
</dbReference>
<feature type="transmembrane region" description="Helical" evidence="6">
    <location>
        <begin position="371"/>
        <end position="388"/>
    </location>
</feature>
<dbReference type="OrthoDB" id="10062876at2759"/>
<feature type="transmembrane region" description="Helical" evidence="6">
    <location>
        <begin position="190"/>
        <end position="209"/>
    </location>
</feature>
<feature type="transmembrane region" description="Helical" evidence="6">
    <location>
        <begin position="317"/>
        <end position="340"/>
    </location>
</feature>
<dbReference type="AlphaFoldDB" id="A0A9N8Z6F0"/>
<feature type="region of interest" description="Disordered" evidence="5">
    <location>
        <begin position="499"/>
        <end position="541"/>
    </location>
</feature>
<dbReference type="GO" id="GO:0015179">
    <property type="term" value="F:L-amino acid transmembrane transporter activity"/>
    <property type="evidence" value="ECO:0007669"/>
    <property type="project" value="TreeGrafter"/>
</dbReference>
<evidence type="ECO:0000256" key="5">
    <source>
        <dbReference type="SAM" id="MobiDB-lite"/>
    </source>
</evidence>
<feature type="transmembrane region" description="Helical" evidence="6">
    <location>
        <begin position="269"/>
        <end position="287"/>
    </location>
</feature>
<feature type="transmembrane region" description="Helical" evidence="6">
    <location>
        <begin position="62"/>
        <end position="82"/>
    </location>
</feature>
<dbReference type="InterPro" id="IPR002293">
    <property type="entry name" value="AA/rel_permease1"/>
</dbReference>
<comment type="caution">
    <text evidence="7">The sequence shown here is derived from an EMBL/GenBank/DDBJ whole genome shotgun (WGS) entry which is preliminary data.</text>
</comment>
<evidence type="ECO:0000256" key="2">
    <source>
        <dbReference type="ARBA" id="ARBA00022692"/>
    </source>
</evidence>
<reference evidence="7" key="1">
    <citation type="submission" date="2021-06" db="EMBL/GenBank/DDBJ databases">
        <authorList>
            <person name="Kallberg Y."/>
            <person name="Tangrot J."/>
            <person name="Rosling A."/>
        </authorList>
    </citation>
    <scope>NUCLEOTIDE SEQUENCE</scope>
    <source>
        <strain evidence="7">MT106</strain>
    </source>
</reference>
<organism evidence="7 8">
    <name type="scientific">Ambispora gerdemannii</name>
    <dbReference type="NCBI Taxonomy" id="144530"/>
    <lineage>
        <taxon>Eukaryota</taxon>
        <taxon>Fungi</taxon>
        <taxon>Fungi incertae sedis</taxon>
        <taxon>Mucoromycota</taxon>
        <taxon>Glomeromycotina</taxon>
        <taxon>Glomeromycetes</taxon>
        <taxon>Archaeosporales</taxon>
        <taxon>Ambisporaceae</taxon>
        <taxon>Ambispora</taxon>
    </lineage>
</organism>
<keyword evidence="3 6" id="KW-1133">Transmembrane helix</keyword>